<accession>A0ABW1ZTS0</accession>
<reference evidence="3" key="1">
    <citation type="journal article" date="2014" name="Int. J. Syst. Evol. Microbiol.">
        <title>Complete genome of a new Firmicutes species belonging to the dominant human colonic microbiota ('Ruminococcus bicirculans') reveals two chromosomes and a selective capacity to utilize plant glucans.</title>
        <authorList>
            <consortium name="NISC Comparative Sequencing Program"/>
            <person name="Wegmann U."/>
            <person name="Louis P."/>
            <person name="Goesmann A."/>
            <person name="Henrissat B."/>
            <person name="Duncan S.H."/>
            <person name="Flint H.J."/>
        </authorList>
    </citation>
    <scope>NUCLEOTIDE SEQUENCE</scope>
    <source>
        <strain evidence="3">NBRC 112888</strain>
    </source>
</reference>
<keyword evidence="4" id="KW-1185">Reference proteome</keyword>
<feature type="coiled-coil region" evidence="1">
    <location>
        <begin position="59"/>
        <end position="86"/>
    </location>
</feature>
<keyword evidence="1" id="KW-0175">Coiled coil</keyword>
<proteinExistence type="predicted"/>
<sequence>MLNALIARFRPNAAQAHQRLLEAACALGVESALVMELAAAAHSHYGDGYWQLPHVRRLFVAETREYRSAERRLKRAKAQYARALAL</sequence>
<reference evidence="4" key="2">
    <citation type="journal article" date="2019" name="Int. J. Syst. Evol. Microbiol.">
        <title>The Global Catalogue of Microorganisms (GCM) 10K type strain sequencing project: providing services to taxonomists for standard genome sequencing and annotation.</title>
        <authorList>
            <consortium name="The Broad Institute Genomics Platform"/>
            <consortium name="The Broad Institute Genome Sequencing Center for Infectious Disease"/>
            <person name="Wu L."/>
            <person name="Ma J."/>
        </authorList>
    </citation>
    <scope>NUCLEOTIDE SEQUENCE [LARGE SCALE GENOMIC DNA]</scope>
    <source>
        <strain evidence="4">CCUG 63830</strain>
    </source>
</reference>
<gene>
    <name evidence="2" type="ORF">ACFP90_26875</name>
    <name evidence="3" type="ORF">ACFP90_28240</name>
</gene>
<dbReference type="EMBL" id="JBHSWB010000004">
    <property type="protein sequence ID" value="MFC6663640.1"/>
    <property type="molecule type" value="Genomic_DNA"/>
</dbReference>
<dbReference type="Proteomes" id="UP001596317">
    <property type="component" value="Unassembled WGS sequence"/>
</dbReference>
<name>A0ABW1ZTS0_9DEIO</name>
<evidence type="ECO:0000313" key="4">
    <source>
        <dbReference type="Proteomes" id="UP001596317"/>
    </source>
</evidence>
<evidence type="ECO:0000313" key="3">
    <source>
        <dbReference type="EMBL" id="MFC6663887.1"/>
    </source>
</evidence>
<reference evidence="3" key="3">
    <citation type="submission" date="2024-09" db="EMBL/GenBank/DDBJ databases">
        <authorList>
            <person name="Sun Q."/>
            <person name="Mori K."/>
        </authorList>
    </citation>
    <scope>NUCLEOTIDE SEQUENCE</scope>
    <source>
        <strain evidence="3">NBRC 112888</strain>
    </source>
</reference>
<protein>
    <submittedName>
        <fullName evidence="3">Uncharacterized protein</fullName>
    </submittedName>
</protein>
<dbReference type="EMBL" id="JBHSWB010000004">
    <property type="protein sequence ID" value="MFC6663887.1"/>
    <property type="molecule type" value="Genomic_DNA"/>
</dbReference>
<comment type="caution">
    <text evidence="3">The sequence shown here is derived from an EMBL/GenBank/DDBJ whole genome shotgun (WGS) entry which is preliminary data.</text>
</comment>
<evidence type="ECO:0000256" key="1">
    <source>
        <dbReference type="SAM" id="Coils"/>
    </source>
</evidence>
<organism evidence="3 4">
    <name type="scientific">Deinococcus multiflagellatus</name>
    <dbReference type="NCBI Taxonomy" id="1656887"/>
    <lineage>
        <taxon>Bacteria</taxon>
        <taxon>Thermotogati</taxon>
        <taxon>Deinococcota</taxon>
        <taxon>Deinococci</taxon>
        <taxon>Deinococcales</taxon>
        <taxon>Deinococcaceae</taxon>
        <taxon>Deinococcus</taxon>
    </lineage>
</organism>
<dbReference type="RefSeq" id="WP_224609801.1">
    <property type="nucleotide sequence ID" value="NZ_JAIQXV010000012.1"/>
</dbReference>
<evidence type="ECO:0000313" key="2">
    <source>
        <dbReference type="EMBL" id="MFC6663640.1"/>
    </source>
</evidence>